<gene>
    <name evidence="2" type="ORF">BDN70DRAFT_28386</name>
</gene>
<feature type="compositionally biased region" description="Low complexity" evidence="1">
    <location>
        <begin position="239"/>
        <end position="249"/>
    </location>
</feature>
<feature type="compositionally biased region" description="Acidic residues" evidence="1">
    <location>
        <begin position="267"/>
        <end position="278"/>
    </location>
</feature>
<feature type="compositionally biased region" description="Basic and acidic residues" evidence="1">
    <location>
        <begin position="657"/>
        <end position="672"/>
    </location>
</feature>
<feature type="compositionally biased region" description="Basic and acidic residues" evidence="1">
    <location>
        <begin position="250"/>
        <end position="266"/>
    </location>
</feature>
<comment type="caution">
    <text evidence="2">The sequence shown here is derived from an EMBL/GenBank/DDBJ whole genome shotgun (WGS) entry which is preliminary data.</text>
</comment>
<sequence length="972" mass="104668">MLCDSGGIGCFPLTTMASATVRSRSSGSSASSLSSTFSDITCATDLSASSSPPGAKTNAFFASPFNTRPPSPTPTPPAPSPPRSLTADFFATPVKPPSPPASTSPRKHTQHSQIHASRIFPSRYTTESTRSPEFSLLSLDELAPHTYQPPPTYHSHARTPSDGSEDSIAFASPISSIFAQPRLPTPPPPPTPAQKRPAVLHREDTIIPPRSRPVDDQPLDEHTPRPPSREPGLLHFERSLLLARQAEAQAEVHKRSHPPDHGHNDIEEPDEEEEDEELKEGSIITLPPMTSFAYTSGLSPPPVRAAPLPISPLALAFTLPDPTLQSPPDRGTRTPKPMGDPSDALPSGPDSPGAAVFSPYLHPQYDGSHPPPATSSLPSPLPLSRSPSGTALALSTSSSSSSISGQHGQAYTQSPITTVPASQLRLLRPLGHGAFSTVWLAEDLSKVPLTLVSKKSVRDLRRRASGRDGGERERDVLREKERARRARDRESTRTPEPVPTLHNAAKETTDDTPRPPAARSPKSIRGLVDPIPLPTPLQSASASQASIVPTITTVPPPPPPPPPKSPHRQSSRIREGLRSMLAFSRGAGAALASAGSHPHPHPSGANVDVETKASNLRGHTDDAGILHRLVVHSPHSSEGSLSVASTASVSHPAAMDVKDAHSESPTHMHNEADVDMDTDASPISPASPVSRASSIRSVGSSTSAVPPSLSRASSMSVRIVDGHHHHQHDDEDGANAALLRDASLRKFRARVRGTRPALRLEPGRVCLDERDGEMGVRVRVPRVAGEDVDGEGSEESEGGLLRASLTRKPSGKSAGRLVAVKMTARRVPRTAAAVPASVAGAGVHGSGGSRRERERERLRVLDRQRRREEEERTRVRFVREVEVLKVGRLSYSFSHFGFLALEDFWVLMMRAFGRLPQKFCTIPAFEDVRRTMCASKKLACYLPEQTDQIWKDNPGRALYSFFFCSFCSVWII</sequence>
<reference evidence="2" key="1">
    <citation type="submission" date="2020-11" db="EMBL/GenBank/DDBJ databases">
        <authorList>
            <consortium name="DOE Joint Genome Institute"/>
            <person name="Ahrendt S."/>
            <person name="Riley R."/>
            <person name="Andreopoulos W."/>
            <person name="Labutti K."/>
            <person name="Pangilinan J."/>
            <person name="Ruiz-Duenas F.J."/>
            <person name="Barrasa J.M."/>
            <person name="Sanchez-Garcia M."/>
            <person name="Camarero S."/>
            <person name="Miyauchi S."/>
            <person name="Serrano A."/>
            <person name="Linde D."/>
            <person name="Babiker R."/>
            <person name="Drula E."/>
            <person name="Ayuso-Fernandez I."/>
            <person name="Pacheco R."/>
            <person name="Padilla G."/>
            <person name="Ferreira P."/>
            <person name="Barriuso J."/>
            <person name="Kellner H."/>
            <person name="Castanera R."/>
            <person name="Alfaro M."/>
            <person name="Ramirez L."/>
            <person name="Pisabarro A.G."/>
            <person name="Kuo A."/>
            <person name="Tritt A."/>
            <person name="Lipzen A."/>
            <person name="He G."/>
            <person name="Yan M."/>
            <person name="Ng V."/>
            <person name="Cullen D."/>
            <person name="Martin F."/>
            <person name="Rosso M.-N."/>
            <person name="Henrissat B."/>
            <person name="Hibbett D."/>
            <person name="Martinez A.T."/>
            <person name="Grigoriev I.V."/>
        </authorList>
    </citation>
    <scope>NUCLEOTIDE SEQUENCE</scope>
    <source>
        <strain evidence="2">CIRM-BRFM 674</strain>
    </source>
</reference>
<evidence type="ECO:0000256" key="1">
    <source>
        <dbReference type="SAM" id="MobiDB-lite"/>
    </source>
</evidence>
<feature type="compositionally biased region" description="Pro residues" evidence="1">
    <location>
        <begin position="67"/>
        <end position="82"/>
    </location>
</feature>
<feature type="compositionally biased region" description="Basic and acidic residues" evidence="1">
    <location>
        <begin position="504"/>
        <end position="513"/>
    </location>
</feature>
<name>A0A9P5ZC40_9AGAR</name>
<feature type="region of interest" description="Disordered" evidence="1">
    <location>
        <begin position="143"/>
        <end position="411"/>
    </location>
</feature>
<feature type="region of interest" description="Disordered" evidence="1">
    <location>
        <begin position="786"/>
        <end position="808"/>
    </location>
</feature>
<dbReference type="EMBL" id="MU155139">
    <property type="protein sequence ID" value="KAF9484954.1"/>
    <property type="molecule type" value="Genomic_DNA"/>
</dbReference>
<feature type="compositionally biased region" description="Pro residues" evidence="1">
    <location>
        <begin position="183"/>
        <end position="192"/>
    </location>
</feature>
<feature type="compositionally biased region" description="Acidic residues" evidence="1">
    <location>
        <begin position="786"/>
        <end position="797"/>
    </location>
</feature>
<feature type="region of interest" description="Disordered" evidence="1">
    <location>
        <begin position="451"/>
        <end position="574"/>
    </location>
</feature>
<proteinExistence type="predicted"/>
<feature type="region of interest" description="Disordered" evidence="1">
    <location>
        <begin position="657"/>
        <end position="711"/>
    </location>
</feature>
<evidence type="ECO:0008006" key="4">
    <source>
        <dbReference type="Google" id="ProtNLM"/>
    </source>
</evidence>
<accession>A0A9P5ZC40</accession>
<feature type="compositionally biased region" description="Pro residues" evidence="1">
    <location>
        <begin position="554"/>
        <end position="564"/>
    </location>
</feature>
<feature type="compositionally biased region" description="Polar residues" evidence="1">
    <location>
        <begin position="536"/>
        <end position="546"/>
    </location>
</feature>
<dbReference type="AlphaFoldDB" id="A0A9P5ZC40"/>
<protein>
    <recommendedName>
        <fullName evidence="4">Protein kinase domain-containing protein</fullName>
    </recommendedName>
</protein>
<feature type="region of interest" description="Disordered" evidence="1">
    <location>
        <begin position="835"/>
        <end position="856"/>
    </location>
</feature>
<feature type="compositionally biased region" description="Low complexity" evidence="1">
    <location>
        <begin position="374"/>
        <end position="405"/>
    </location>
</feature>
<organism evidence="2 3">
    <name type="scientific">Pholiota conissans</name>
    <dbReference type="NCBI Taxonomy" id="109636"/>
    <lineage>
        <taxon>Eukaryota</taxon>
        <taxon>Fungi</taxon>
        <taxon>Dikarya</taxon>
        <taxon>Basidiomycota</taxon>
        <taxon>Agaricomycotina</taxon>
        <taxon>Agaricomycetes</taxon>
        <taxon>Agaricomycetidae</taxon>
        <taxon>Agaricales</taxon>
        <taxon>Agaricineae</taxon>
        <taxon>Strophariaceae</taxon>
        <taxon>Pholiota</taxon>
    </lineage>
</organism>
<dbReference type="OrthoDB" id="289250at2759"/>
<feature type="compositionally biased region" description="Low complexity" evidence="1">
    <location>
        <begin position="689"/>
        <end position="705"/>
    </location>
</feature>
<feature type="compositionally biased region" description="Low complexity" evidence="1">
    <location>
        <begin position="305"/>
        <end position="316"/>
    </location>
</feature>
<evidence type="ECO:0000313" key="2">
    <source>
        <dbReference type="EMBL" id="KAF9484954.1"/>
    </source>
</evidence>
<feature type="region of interest" description="Disordered" evidence="1">
    <location>
        <begin position="46"/>
        <end position="127"/>
    </location>
</feature>
<feature type="compositionally biased region" description="Basic and acidic residues" evidence="1">
    <location>
        <begin position="465"/>
        <end position="493"/>
    </location>
</feature>
<feature type="compositionally biased region" description="Basic and acidic residues" evidence="1">
    <location>
        <begin position="212"/>
        <end position="228"/>
    </location>
</feature>
<feature type="compositionally biased region" description="Low complexity" evidence="1">
    <location>
        <begin position="167"/>
        <end position="179"/>
    </location>
</feature>
<dbReference type="Proteomes" id="UP000807469">
    <property type="component" value="Unassembled WGS sequence"/>
</dbReference>
<evidence type="ECO:0000313" key="3">
    <source>
        <dbReference type="Proteomes" id="UP000807469"/>
    </source>
</evidence>
<keyword evidence="3" id="KW-1185">Reference proteome</keyword>